<dbReference type="PANTHER" id="PTHR23416:SF23">
    <property type="entry name" value="ACETYLTRANSFERASE C18B11.09C-RELATED"/>
    <property type="match status" value="1"/>
</dbReference>
<organism evidence="5 6">
    <name type="scientific">Polaribacter pectinis</name>
    <dbReference type="NCBI Taxonomy" id="2738844"/>
    <lineage>
        <taxon>Bacteria</taxon>
        <taxon>Pseudomonadati</taxon>
        <taxon>Bacteroidota</taxon>
        <taxon>Flavobacteriia</taxon>
        <taxon>Flavobacteriales</taxon>
        <taxon>Flavobacteriaceae</taxon>
    </lineage>
</organism>
<name>A0A7G9LEI4_9FLAO</name>
<dbReference type="GO" id="GO:0008374">
    <property type="term" value="F:O-acyltransferase activity"/>
    <property type="evidence" value="ECO:0007669"/>
    <property type="project" value="TreeGrafter"/>
</dbReference>
<dbReference type="CDD" id="cd04647">
    <property type="entry name" value="LbH_MAT_like"/>
    <property type="match status" value="1"/>
</dbReference>
<evidence type="ECO:0000256" key="3">
    <source>
        <dbReference type="ARBA" id="ARBA00022737"/>
    </source>
</evidence>
<dbReference type="SUPFAM" id="SSF51161">
    <property type="entry name" value="Trimeric LpxA-like enzymes"/>
    <property type="match status" value="1"/>
</dbReference>
<evidence type="ECO:0000256" key="2">
    <source>
        <dbReference type="ARBA" id="ARBA00022679"/>
    </source>
</evidence>
<keyword evidence="2 5" id="KW-0808">Transferase</keyword>
<sequence>MYVPFHFIRFFFIKLKFKSIGNNTNFLMGLEFRNPKNISIGSNSVVNKNVLLDGRGGQLIIGNNVDIAQETNIWTLEHDVHDDYHKAKGDDVIIEDYVWIASRVTILPGVKIGRGAVVASNSVVTKDVESMSIVGGVPAKKIGDRKSELKYHLNYKPLFK</sequence>
<evidence type="ECO:0000313" key="6">
    <source>
        <dbReference type="Proteomes" id="UP000515808"/>
    </source>
</evidence>
<dbReference type="Gene3D" id="2.160.10.10">
    <property type="entry name" value="Hexapeptide repeat proteins"/>
    <property type="match status" value="1"/>
</dbReference>
<dbReference type="EMBL" id="CP060695">
    <property type="protein sequence ID" value="QNM87033.1"/>
    <property type="molecule type" value="Genomic_DNA"/>
</dbReference>
<protein>
    <submittedName>
        <fullName evidence="5">Acyltransferase</fullName>
    </submittedName>
</protein>
<evidence type="ECO:0000256" key="1">
    <source>
        <dbReference type="ARBA" id="ARBA00007274"/>
    </source>
</evidence>
<keyword evidence="4 5" id="KW-0012">Acyltransferase</keyword>
<proteinExistence type="inferred from homology"/>
<reference evidence="5 6" key="1">
    <citation type="submission" date="2020-08" db="EMBL/GenBank/DDBJ databases">
        <title>Polaribacter sp. L12M9 isolated from gut of the Korean scallop.</title>
        <authorList>
            <person name="Jeong Y.S."/>
        </authorList>
    </citation>
    <scope>NUCLEOTIDE SEQUENCE [LARGE SCALE GENOMIC DNA]</scope>
    <source>
        <strain evidence="5 6">L12M9</strain>
    </source>
</reference>
<dbReference type="PANTHER" id="PTHR23416">
    <property type="entry name" value="SIALIC ACID SYNTHASE-RELATED"/>
    <property type="match status" value="1"/>
</dbReference>
<dbReference type="PROSITE" id="PS00101">
    <property type="entry name" value="HEXAPEP_TRANSFERASES"/>
    <property type="match status" value="1"/>
</dbReference>
<dbReference type="Proteomes" id="UP000515808">
    <property type="component" value="Chromosome"/>
</dbReference>
<comment type="similarity">
    <text evidence="1">Belongs to the transferase hexapeptide repeat family.</text>
</comment>
<dbReference type="InterPro" id="IPR001451">
    <property type="entry name" value="Hexapep"/>
</dbReference>
<dbReference type="Pfam" id="PF00132">
    <property type="entry name" value="Hexapep"/>
    <property type="match status" value="1"/>
</dbReference>
<evidence type="ECO:0000256" key="4">
    <source>
        <dbReference type="ARBA" id="ARBA00023315"/>
    </source>
</evidence>
<dbReference type="AlphaFoldDB" id="A0A7G9LEI4"/>
<keyword evidence="3" id="KW-0677">Repeat</keyword>
<dbReference type="InterPro" id="IPR018357">
    <property type="entry name" value="Hexapep_transf_CS"/>
</dbReference>
<accession>A0A7G9LEI4</accession>
<dbReference type="KEGG" id="ppec:H9W90_01240"/>
<dbReference type="GO" id="GO:0005829">
    <property type="term" value="C:cytosol"/>
    <property type="evidence" value="ECO:0007669"/>
    <property type="project" value="TreeGrafter"/>
</dbReference>
<dbReference type="InterPro" id="IPR051159">
    <property type="entry name" value="Hexapeptide_acetyltransf"/>
</dbReference>
<evidence type="ECO:0000313" key="5">
    <source>
        <dbReference type="EMBL" id="QNM87033.1"/>
    </source>
</evidence>
<keyword evidence="6" id="KW-1185">Reference proteome</keyword>
<dbReference type="InterPro" id="IPR011004">
    <property type="entry name" value="Trimer_LpxA-like_sf"/>
</dbReference>
<gene>
    <name evidence="5" type="ORF">H9W90_01240</name>
</gene>